<accession>A0A0B0P381</accession>
<dbReference type="PANTHER" id="PTHR15696">
    <property type="entry name" value="SMG-7 SUPPRESSOR WITH MORPHOLOGICAL EFFECT ON GENITALIA PROTEIN 7"/>
    <property type="match status" value="1"/>
</dbReference>
<feature type="chain" id="PRO_5002059216" evidence="4">
    <location>
        <begin position="18"/>
        <end position="1082"/>
    </location>
</feature>
<dbReference type="Pfam" id="PF10374">
    <property type="entry name" value="EST1"/>
    <property type="match status" value="1"/>
</dbReference>
<feature type="signal peptide" evidence="4">
    <location>
        <begin position="1"/>
        <end position="17"/>
    </location>
</feature>
<dbReference type="InterPro" id="IPR018834">
    <property type="entry name" value="DNA/RNA-bd_Est1-type"/>
</dbReference>
<dbReference type="SUPFAM" id="SSF48452">
    <property type="entry name" value="TPR-like"/>
    <property type="match status" value="1"/>
</dbReference>
<feature type="domain" description="DNA/RNA-binding" evidence="5">
    <location>
        <begin position="273"/>
        <end position="587"/>
    </location>
</feature>
<keyword evidence="3" id="KW-1133">Transmembrane helix</keyword>
<dbReference type="GO" id="GO:0000184">
    <property type="term" value="P:nuclear-transcribed mRNA catabolic process, nonsense-mediated decay"/>
    <property type="evidence" value="ECO:0007669"/>
    <property type="project" value="TreeGrafter"/>
</dbReference>
<dbReference type="GO" id="GO:0005697">
    <property type="term" value="C:telomerase holoenzyme complex"/>
    <property type="evidence" value="ECO:0007669"/>
    <property type="project" value="TreeGrafter"/>
</dbReference>
<dbReference type="Pfam" id="PF10373">
    <property type="entry name" value="EST1_DNA_bind"/>
    <property type="match status" value="1"/>
</dbReference>
<dbReference type="GO" id="GO:0070034">
    <property type="term" value="F:telomerase RNA binding"/>
    <property type="evidence" value="ECO:0007669"/>
    <property type="project" value="TreeGrafter"/>
</dbReference>
<evidence type="ECO:0000259" key="5">
    <source>
        <dbReference type="Pfam" id="PF10373"/>
    </source>
</evidence>
<dbReference type="FunFam" id="1.25.40.10:FF:000225">
    <property type="entry name" value="Protein SMG7"/>
    <property type="match status" value="1"/>
</dbReference>
<evidence type="ECO:0000313" key="8">
    <source>
        <dbReference type="Proteomes" id="UP000032142"/>
    </source>
</evidence>
<dbReference type="PANTHER" id="PTHR15696:SF0">
    <property type="entry name" value="TELOMERASE-BINDING PROTEIN EST1A"/>
    <property type="match status" value="1"/>
</dbReference>
<name>A0A0B0P381_GOSAR</name>
<evidence type="ECO:0000256" key="1">
    <source>
        <dbReference type="ARBA" id="ARBA00022737"/>
    </source>
</evidence>
<evidence type="ECO:0000259" key="6">
    <source>
        <dbReference type="Pfam" id="PF10374"/>
    </source>
</evidence>
<keyword evidence="1" id="KW-0677">Repeat</keyword>
<keyword evidence="3" id="KW-0812">Transmembrane</keyword>
<dbReference type="EMBL" id="KN412743">
    <property type="protein sequence ID" value="KHG19322.1"/>
    <property type="molecule type" value="Genomic_DNA"/>
</dbReference>
<dbReference type="AlphaFoldDB" id="A0A0B0P381"/>
<evidence type="ECO:0000256" key="2">
    <source>
        <dbReference type="SAM" id="MobiDB-lite"/>
    </source>
</evidence>
<dbReference type="Proteomes" id="UP000032142">
    <property type="component" value="Unassembled WGS sequence"/>
</dbReference>
<feature type="domain" description="Telomerase activating protein Est1-like N-terminal" evidence="6">
    <location>
        <begin position="145"/>
        <end position="261"/>
    </location>
</feature>
<dbReference type="GO" id="GO:0042162">
    <property type="term" value="F:telomeric DNA binding"/>
    <property type="evidence" value="ECO:0007669"/>
    <property type="project" value="TreeGrafter"/>
</dbReference>
<protein>
    <submittedName>
        <fullName evidence="7">Telomerase-binding EST1A</fullName>
    </submittedName>
</protein>
<evidence type="ECO:0000256" key="4">
    <source>
        <dbReference type="SAM" id="SignalP"/>
    </source>
</evidence>
<dbReference type="Gene3D" id="1.25.40.10">
    <property type="entry name" value="Tetratricopeptide repeat domain"/>
    <property type="match status" value="1"/>
</dbReference>
<gene>
    <name evidence="7" type="ORF">F383_23932</name>
</gene>
<feature type="transmembrane region" description="Helical" evidence="3">
    <location>
        <begin position="27"/>
        <end position="54"/>
    </location>
</feature>
<reference evidence="8" key="1">
    <citation type="submission" date="2014-09" db="EMBL/GenBank/DDBJ databases">
        <authorList>
            <person name="Mudge J."/>
            <person name="Ramaraj T."/>
            <person name="Lindquist I.E."/>
            <person name="Bharti A.K."/>
            <person name="Sundararajan A."/>
            <person name="Cameron C.T."/>
            <person name="Woodward J.E."/>
            <person name="May G.D."/>
            <person name="Brubaker C."/>
            <person name="Broadhvest J."/>
            <person name="Wilkins T.A."/>
        </authorList>
    </citation>
    <scope>NUCLEOTIDE SEQUENCE</scope>
    <source>
        <strain evidence="8">cv. AKA8401</strain>
    </source>
</reference>
<sequence length="1082" mass="122796">MSLIISHLLLCLFHNQAEQVANLFFHLPISALLSLSLTVFLFHFHLGTFIWPLFGHTFISKIWQYDVLRTVRTIIMSTTSAVPLKDQKARASFLLEIANTEKHLWVLIHTKGLLHSDVRDLYHKVCLNYESFFLDDHELTELQDVEYSLWKLHYKHIDEFRKRTKRSSANSESTMCAMGSSGSDNRYIDGFKSFLLKATEFYKKLIEKLRSHYGLPEESSSSRRGGINASIEPVKLRKCHFLCHRFLVCLGDLARYMEQVEQSSVLKHNWSVAAAYYLEAAMVWPDSGNPQNQLAVLATYVGDEFLALYHCIRSLAVKEPFPDAWNNLVLLFERNRSCDLPSLSSEEQFDFLQPFERSDSQVKLQSSEKVSDGVLLKGENDHSAGMNFWLLLIRTLSFFFLKSSLEDFPCAFASTMRVLDVMMALDDIKLRAMLESYQLMDSARTGPFRVLQAVSVFIFVFHNLNNNLELPGSKDGKNKQHLELIQFALNATFIFMGRVVNRCLRANSLNSCPLLPAILVFVEWLASMFDEVEAYGVDEKTKSSISYFLAAFMDLLKQLDVNVEIVSDVRIALWEDYELRGFAPLAQIHVSLDFSTSWNQMDSYQSGIECRIKRMLNAAMKIASRSNGSYKWITFDSLGKKFYPKDANEMPERLESEDRESNSDVNVKGLNQHTYEAGKECKTEIASENQSSHLADGKSVAMEEEEVILLKPLTRHNSAPPYGKIHSEKDPASPNEMEETVPSDECLRRATSLLIAQNQANSDASDFQSDISNFRRSKPVKQHEPFVKDTAAFLFSEAPISAGPPSLSSWVLNQGSLSSTEKTRGDVSRPSLSPIAEIAISSLSDLSIHQTEDSVNSSRSEALTNYFYSPPPYSAPIPSAPLLPDDAAWFNGNQSSFSRANGSEFINKPENFYNASRISGYPNWSPDGERINGSGIPGFIDKYPPFSGMTSSEWLRRYRESRNPDHANSHVQPLNYYAPGNPIPTHDISRVGLFNQYGVPSVPNPTIYTESSVLHQGFPRVYGMEEPRREKPFHGYQRPSHYGCGAMTELRDEPRPLLQYLKEKEWLLQQDPTLRNPTFMGN</sequence>
<keyword evidence="8" id="KW-1185">Reference proteome</keyword>
<evidence type="ECO:0000313" key="7">
    <source>
        <dbReference type="EMBL" id="KHG19322.1"/>
    </source>
</evidence>
<feature type="region of interest" description="Disordered" evidence="2">
    <location>
        <begin position="719"/>
        <end position="739"/>
    </location>
</feature>
<organism evidence="7 8">
    <name type="scientific">Gossypium arboreum</name>
    <name type="common">Tree cotton</name>
    <name type="synonym">Gossypium nanking</name>
    <dbReference type="NCBI Taxonomy" id="29729"/>
    <lineage>
        <taxon>Eukaryota</taxon>
        <taxon>Viridiplantae</taxon>
        <taxon>Streptophyta</taxon>
        <taxon>Embryophyta</taxon>
        <taxon>Tracheophyta</taxon>
        <taxon>Spermatophyta</taxon>
        <taxon>Magnoliopsida</taxon>
        <taxon>eudicotyledons</taxon>
        <taxon>Gunneridae</taxon>
        <taxon>Pentapetalae</taxon>
        <taxon>rosids</taxon>
        <taxon>malvids</taxon>
        <taxon>Malvales</taxon>
        <taxon>Malvaceae</taxon>
        <taxon>Malvoideae</taxon>
        <taxon>Gossypium</taxon>
    </lineage>
</organism>
<dbReference type="InterPro" id="IPR011990">
    <property type="entry name" value="TPR-like_helical_dom_sf"/>
</dbReference>
<proteinExistence type="predicted"/>
<dbReference type="InterPro" id="IPR019458">
    <property type="entry name" value="Est1-like_N"/>
</dbReference>
<dbReference type="InterPro" id="IPR045153">
    <property type="entry name" value="Est1/Ebs1-like"/>
</dbReference>
<evidence type="ECO:0000256" key="3">
    <source>
        <dbReference type="SAM" id="Phobius"/>
    </source>
</evidence>
<keyword evidence="4" id="KW-0732">Signal</keyword>
<keyword evidence="3" id="KW-0472">Membrane</keyword>